<reference evidence="1" key="1">
    <citation type="submission" date="2019-07" db="EMBL/GenBank/DDBJ databases">
        <title>Annotation for the trematode Paragonimus miyazaki's.</title>
        <authorList>
            <person name="Choi Y.-J."/>
        </authorList>
    </citation>
    <scope>NUCLEOTIDE SEQUENCE</scope>
    <source>
        <strain evidence="1">Japan</strain>
    </source>
</reference>
<organism evidence="1 2">
    <name type="scientific">Paragonimus skrjabini miyazakii</name>
    <dbReference type="NCBI Taxonomy" id="59628"/>
    <lineage>
        <taxon>Eukaryota</taxon>
        <taxon>Metazoa</taxon>
        <taxon>Spiralia</taxon>
        <taxon>Lophotrochozoa</taxon>
        <taxon>Platyhelminthes</taxon>
        <taxon>Trematoda</taxon>
        <taxon>Digenea</taxon>
        <taxon>Plagiorchiida</taxon>
        <taxon>Troglotremata</taxon>
        <taxon>Troglotrematidae</taxon>
        <taxon>Paragonimus</taxon>
    </lineage>
</organism>
<dbReference type="AlphaFoldDB" id="A0A8S9YMW2"/>
<name>A0A8S9YMW2_9TREM</name>
<keyword evidence="2" id="KW-1185">Reference proteome</keyword>
<dbReference type="EMBL" id="JTDE01006999">
    <property type="protein sequence ID" value="KAF7241633.1"/>
    <property type="molecule type" value="Genomic_DNA"/>
</dbReference>
<sequence>MVIWNIVVVISNTCEHFPTITTRHTTTLVGMTTGTHKRLNNMHKTTLMFMQYSYVGATLLENEIHKEQFTNLTD</sequence>
<evidence type="ECO:0000313" key="1">
    <source>
        <dbReference type="EMBL" id="KAF7241633.1"/>
    </source>
</evidence>
<protein>
    <submittedName>
        <fullName evidence="1">Uncharacterized protein</fullName>
    </submittedName>
</protein>
<proteinExistence type="predicted"/>
<accession>A0A8S9YMW2</accession>
<comment type="caution">
    <text evidence="1">The sequence shown here is derived from an EMBL/GenBank/DDBJ whole genome shotgun (WGS) entry which is preliminary data.</text>
</comment>
<evidence type="ECO:0000313" key="2">
    <source>
        <dbReference type="Proteomes" id="UP000822476"/>
    </source>
</evidence>
<dbReference type="Proteomes" id="UP000822476">
    <property type="component" value="Unassembled WGS sequence"/>
</dbReference>
<gene>
    <name evidence="1" type="ORF">EG68_10274</name>
</gene>